<proteinExistence type="predicted"/>
<keyword evidence="3" id="KW-1185">Reference proteome</keyword>
<keyword evidence="1" id="KW-0732">Signal</keyword>
<comment type="caution">
    <text evidence="2">The sequence shown here is derived from an EMBL/GenBank/DDBJ whole genome shotgun (WGS) entry which is preliminary data.</text>
</comment>
<dbReference type="RefSeq" id="WP_210667545.1">
    <property type="nucleotide sequence ID" value="NZ_JAGFBV010000030.1"/>
</dbReference>
<feature type="chain" id="PRO_5037765524" description="Lipoprotein" evidence="1">
    <location>
        <begin position="26"/>
        <end position="128"/>
    </location>
</feature>
<dbReference type="EMBL" id="JAGFBV010000030">
    <property type="protein sequence ID" value="MBP4139577.1"/>
    <property type="molecule type" value="Genomic_DNA"/>
</dbReference>
<sequence>MLKRIYILFFVLALGFSLMPNMSFACEKNSEKKSCEQKMTSSEEKTAACKKECCTQNHDSDKDQHGCNGKCDHTNCTTTATLFSLVAENKFEFTNNLFNFSSEKSVSYHKTASISAGFPSIWLLPKIK</sequence>
<name>A0A940XBR4_9FLAO</name>
<protein>
    <recommendedName>
        <fullName evidence="4">Lipoprotein</fullName>
    </recommendedName>
</protein>
<organism evidence="2 3">
    <name type="scientific">Flavobacterium geliluteum</name>
    <dbReference type="NCBI Taxonomy" id="2816120"/>
    <lineage>
        <taxon>Bacteria</taxon>
        <taxon>Pseudomonadati</taxon>
        <taxon>Bacteroidota</taxon>
        <taxon>Flavobacteriia</taxon>
        <taxon>Flavobacteriales</taxon>
        <taxon>Flavobacteriaceae</taxon>
        <taxon>Flavobacterium</taxon>
    </lineage>
</organism>
<dbReference type="PROSITE" id="PS51257">
    <property type="entry name" value="PROKAR_LIPOPROTEIN"/>
    <property type="match status" value="1"/>
</dbReference>
<gene>
    <name evidence="2" type="ORF">J3495_15990</name>
</gene>
<reference evidence="2 3" key="1">
    <citation type="submission" date="2021-03" db="EMBL/GenBank/DDBJ databases">
        <title>Flavobacterium Flabelliformis Sp. Nov. And Flavobacterium Geliluteum Sp. Nov., Two Novel Multidrug Resistant Psychrophilic Species Isolated From Antarctica.</title>
        <authorList>
            <person name="Kralova S."/>
            <person name="Busse H.J."/>
            <person name="Bezdicek M."/>
            <person name="Nykrynova M."/>
            <person name="Kroupova E."/>
            <person name="Krsek D."/>
            <person name="Sedlacek I."/>
        </authorList>
    </citation>
    <scope>NUCLEOTIDE SEQUENCE [LARGE SCALE GENOMIC DNA]</scope>
    <source>
        <strain evidence="2 3">P7388</strain>
    </source>
</reference>
<evidence type="ECO:0008006" key="4">
    <source>
        <dbReference type="Google" id="ProtNLM"/>
    </source>
</evidence>
<evidence type="ECO:0000313" key="3">
    <source>
        <dbReference type="Proteomes" id="UP000675047"/>
    </source>
</evidence>
<evidence type="ECO:0000256" key="1">
    <source>
        <dbReference type="SAM" id="SignalP"/>
    </source>
</evidence>
<feature type="signal peptide" evidence="1">
    <location>
        <begin position="1"/>
        <end position="25"/>
    </location>
</feature>
<dbReference type="Proteomes" id="UP000675047">
    <property type="component" value="Unassembled WGS sequence"/>
</dbReference>
<accession>A0A940XBR4</accession>
<dbReference type="AlphaFoldDB" id="A0A940XBR4"/>
<evidence type="ECO:0000313" key="2">
    <source>
        <dbReference type="EMBL" id="MBP4139577.1"/>
    </source>
</evidence>